<evidence type="ECO:0000256" key="4">
    <source>
        <dbReference type="ARBA" id="ARBA00022842"/>
    </source>
</evidence>
<dbReference type="SUPFAM" id="SSF55811">
    <property type="entry name" value="Nudix"/>
    <property type="match status" value="1"/>
</dbReference>
<dbReference type="PROSITE" id="PS51462">
    <property type="entry name" value="NUDIX"/>
    <property type="match status" value="1"/>
</dbReference>
<dbReference type="InterPro" id="IPR020084">
    <property type="entry name" value="NUDIX_hydrolase_CS"/>
</dbReference>
<dbReference type="InterPro" id="IPR015797">
    <property type="entry name" value="NUDIX_hydrolase-like_dom_sf"/>
</dbReference>
<dbReference type="PANTHER" id="PTHR43046:SF12">
    <property type="entry name" value="GDP-MANNOSE MANNOSYL HYDROLASE"/>
    <property type="match status" value="1"/>
</dbReference>
<dbReference type="Pfam" id="PF00293">
    <property type="entry name" value="NUDIX"/>
    <property type="match status" value="1"/>
</dbReference>
<dbReference type="PANTHER" id="PTHR43046">
    <property type="entry name" value="GDP-MANNOSE MANNOSYL HYDROLASE"/>
    <property type="match status" value="1"/>
</dbReference>
<dbReference type="Proteomes" id="UP000198415">
    <property type="component" value="Unassembled WGS sequence"/>
</dbReference>
<dbReference type="Gene3D" id="3.90.79.10">
    <property type="entry name" value="Nucleoside Triphosphate Pyrophosphohydrolase"/>
    <property type="match status" value="1"/>
</dbReference>
<organism evidence="7 8">
    <name type="scientific">Actinoplanes regularis</name>
    <dbReference type="NCBI Taxonomy" id="52697"/>
    <lineage>
        <taxon>Bacteria</taxon>
        <taxon>Bacillati</taxon>
        <taxon>Actinomycetota</taxon>
        <taxon>Actinomycetes</taxon>
        <taxon>Micromonosporales</taxon>
        <taxon>Micromonosporaceae</taxon>
        <taxon>Actinoplanes</taxon>
    </lineage>
</organism>
<evidence type="ECO:0000256" key="5">
    <source>
        <dbReference type="RuleBase" id="RU003476"/>
    </source>
</evidence>
<keyword evidence="3 5" id="KW-0378">Hydrolase</keyword>
<evidence type="ECO:0000256" key="2">
    <source>
        <dbReference type="ARBA" id="ARBA00005582"/>
    </source>
</evidence>
<protein>
    <submittedName>
        <fullName evidence="7">ADP-ribose pyrophosphatase YjhB, NUDIX family</fullName>
    </submittedName>
</protein>
<accession>A0A238Z6A2</accession>
<dbReference type="InterPro" id="IPR000086">
    <property type="entry name" value="NUDIX_hydrolase_dom"/>
</dbReference>
<dbReference type="OrthoDB" id="4247482at2"/>
<feature type="domain" description="Nudix hydrolase" evidence="6">
    <location>
        <begin position="29"/>
        <end position="162"/>
    </location>
</feature>
<dbReference type="AlphaFoldDB" id="A0A238Z6A2"/>
<keyword evidence="8" id="KW-1185">Reference proteome</keyword>
<name>A0A238Z6A2_9ACTN</name>
<evidence type="ECO:0000313" key="7">
    <source>
        <dbReference type="EMBL" id="SNR78478.1"/>
    </source>
</evidence>
<comment type="similarity">
    <text evidence="2 5">Belongs to the Nudix hydrolase family.</text>
</comment>
<evidence type="ECO:0000256" key="1">
    <source>
        <dbReference type="ARBA" id="ARBA00001946"/>
    </source>
</evidence>
<dbReference type="PROSITE" id="PS00893">
    <property type="entry name" value="NUDIX_BOX"/>
    <property type="match status" value="1"/>
</dbReference>
<proteinExistence type="inferred from homology"/>
<keyword evidence="4" id="KW-0460">Magnesium</keyword>
<reference evidence="7 8" key="1">
    <citation type="submission" date="2017-06" db="EMBL/GenBank/DDBJ databases">
        <authorList>
            <person name="Kim H.J."/>
            <person name="Triplett B.A."/>
        </authorList>
    </citation>
    <scope>NUCLEOTIDE SEQUENCE [LARGE SCALE GENOMIC DNA]</scope>
    <source>
        <strain evidence="7 8">DSM 43151</strain>
    </source>
</reference>
<evidence type="ECO:0000256" key="3">
    <source>
        <dbReference type="ARBA" id="ARBA00022801"/>
    </source>
</evidence>
<evidence type="ECO:0000313" key="8">
    <source>
        <dbReference type="Proteomes" id="UP000198415"/>
    </source>
</evidence>
<dbReference type="CDD" id="cd18876">
    <property type="entry name" value="NUDIX_Hydrolase"/>
    <property type="match status" value="1"/>
</dbReference>
<sequence>MTRTPNGTSATVIPVSTWIEPDQWYAQLPSFYATTAALITEAVTGRVLLVKPTYRDHWALPGGYLEAGEYPQDGCARELYEELGLHFDVGALLVLDWAPPIGPRPRALISMTFDAGTLPTPAPLRLPADELSAYDFLDPDVAAARLPADVAPRIAAAIEARRTGRAVYLAGMK</sequence>
<comment type="cofactor">
    <cofactor evidence="1">
        <name>Mg(2+)</name>
        <dbReference type="ChEBI" id="CHEBI:18420"/>
    </cofactor>
</comment>
<dbReference type="PRINTS" id="PR00502">
    <property type="entry name" value="NUDIXFAMILY"/>
</dbReference>
<gene>
    <name evidence="7" type="ORF">SAMN06264365_105447</name>
</gene>
<dbReference type="GO" id="GO:0016787">
    <property type="term" value="F:hydrolase activity"/>
    <property type="evidence" value="ECO:0007669"/>
    <property type="project" value="UniProtKB-KW"/>
</dbReference>
<dbReference type="InterPro" id="IPR020476">
    <property type="entry name" value="Nudix_hydrolase"/>
</dbReference>
<evidence type="ECO:0000259" key="6">
    <source>
        <dbReference type="PROSITE" id="PS51462"/>
    </source>
</evidence>
<dbReference type="EMBL" id="FZNR01000005">
    <property type="protein sequence ID" value="SNR78478.1"/>
    <property type="molecule type" value="Genomic_DNA"/>
</dbReference>